<keyword evidence="11" id="KW-1185">Reference proteome</keyword>
<dbReference type="Proteomes" id="UP000184052">
    <property type="component" value="Unassembled WGS sequence"/>
</dbReference>
<feature type="domain" description="Response regulatory" evidence="8">
    <location>
        <begin position="3"/>
        <end position="115"/>
    </location>
</feature>
<gene>
    <name evidence="10" type="ORF">SAMN02745751_01628</name>
</gene>
<dbReference type="GO" id="GO:0032993">
    <property type="term" value="C:protein-DNA complex"/>
    <property type="evidence" value="ECO:0007669"/>
    <property type="project" value="TreeGrafter"/>
</dbReference>
<dbReference type="Gene3D" id="1.10.10.10">
    <property type="entry name" value="Winged helix-like DNA-binding domain superfamily/Winged helix DNA-binding domain"/>
    <property type="match status" value="1"/>
</dbReference>
<feature type="modified residue" description="4-aspartylphosphate" evidence="6">
    <location>
        <position position="51"/>
    </location>
</feature>
<dbReference type="InterPro" id="IPR001789">
    <property type="entry name" value="Sig_transdc_resp-reg_receiver"/>
</dbReference>
<dbReference type="PANTHER" id="PTHR48111">
    <property type="entry name" value="REGULATOR OF RPOS"/>
    <property type="match status" value="1"/>
</dbReference>
<evidence type="ECO:0000256" key="4">
    <source>
        <dbReference type="ARBA" id="ARBA00023125"/>
    </source>
</evidence>
<sequence length="229" mass="26352">MSKIMVVDDEIEIAEMIEDFLRLENIEVVKANSGEKALELFDDSIDLVVLDVNMDGISGIDTCKEIRKKSFTPVIFLTCNNSQSDMLLGLGVGADDYISKPFNPIELVARIKANIRRAESYNRGSISDEIITFDDIAVYRKRFKVYKSNVDVKISTKEFELLVYLMENAYIVLKRDQILNHVWGDTFYDENLVNTTIKRLRRKIEDDPENPEYIKTIWGAGYVFQGDVR</sequence>
<evidence type="ECO:0000256" key="1">
    <source>
        <dbReference type="ARBA" id="ARBA00022553"/>
    </source>
</evidence>
<organism evidence="10 11">
    <name type="scientific">Dethiosulfatibacter aminovorans DSM 17477</name>
    <dbReference type="NCBI Taxonomy" id="1121476"/>
    <lineage>
        <taxon>Bacteria</taxon>
        <taxon>Bacillati</taxon>
        <taxon>Bacillota</taxon>
        <taxon>Tissierellia</taxon>
        <taxon>Dethiosulfatibacter</taxon>
    </lineage>
</organism>
<dbReference type="SMART" id="SM00448">
    <property type="entry name" value="REC"/>
    <property type="match status" value="1"/>
</dbReference>
<feature type="domain" description="OmpR/PhoB-type" evidence="9">
    <location>
        <begin position="128"/>
        <end position="226"/>
    </location>
</feature>
<dbReference type="GO" id="GO:0005829">
    <property type="term" value="C:cytosol"/>
    <property type="evidence" value="ECO:0007669"/>
    <property type="project" value="TreeGrafter"/>
</dbReference>
<dbReference type="FunFam" id="1.10.10.10:FF:000018">
    <property type="entry name" value="DNA-binding response regulator ResD"/>
    <property type="match status" value="1"/>
</dbReference>
<dbReference type="Gene3D" id="6.10.250.690">
    <property type="match status" value="1"/>
</dbReference>
<reference evidence="10 11" key="1">
    <citation type="submission" date="2016-11" db="EMBL/GenBank/DDBJ databases">
        <authorList>
            <person name="Jaros S."/>
            <person name="Januszkiewicz K."/>
            <person name="Wedrychowicz H."/>
        </authorList>
    </citation>
    <scope>NUCLEOTIDE SEQUENCE [LARGE SCALE GENOMIC DNA]</scope>
    <source>
        <strain evidence="10 11">DSM 17477</strain>
    </source>
</reference>
<keyword evidence="5" id="KW-0804">Transcription</keyword>
<dbReference type="PROSITE" id="PS51755">
    <property type="entry name" value="OMPR_PHOB"/>
    <property type="match status" value="1"/>
</dbReference>
<dbReference type="CDD" id="cd00383">
    <property type="entry name" value="trans_reg_C"/>
    <property type="match status" value="1"/>
</dbReference>
<keyword evidence="3" id="KW-0805">Transcription regulation</keyword>
<dbReference type="InterPro" id="IPR011006">
    <property type="entry name" value="CheY-like_superfamily"/>
</dbReference>
<protein>
    <submittedName>
        <fullName evidence="10">DNA-binding response regulator, OmpR family, contains REC and winged-helix (WHTH) domain</fullName>
    </submittedName>
</protein>
<evidence type="ECO:0000313" key="10">
    <source>
        <dbReference type="EMBL" id="SHJ03970.1"/>
    </source>
</evidence>
<dbReference type="Pfam" id="PF00072">
    <property type="entry name" value="Response_reg"/>
    <property type="match status" value="1"/>
</dbReference>
<dbReference type="GO" id="GO:0000976">
    <property type="term" value="F:transcription cis-regulatory region binding"/>
    <property type="evidence" value="ECO:0007669"/>
    <property type="project" value="TreeGrafter"/>
</dbReference>
<dbReference type="InterPro" id="IPR036388">
    <property type="entry name" value="WH-like_DNA-bd_sf"/>
</dbReference>
<feature type="DNA-binding region" description="OmpR/PhoB-type" evidence="7">
    <location>
        <begin position="128"/>
        <end position="226"/>
    </location>
</feature>
<dbReference type="Gene3D" id="3.40.50.2300">
    <property type="match status" value="1"/>
</dbReference>
<evidence type="ECO:0000256" key="7">
    <source>
        <dbReference type="PROSITE-ProRule" id="PRU01091"/>
    </source>
</evidence>
<dbReference type="AlphaFoldDB" id="A0A1M6G204"/>
<dbReference type="PROSITE" id="PS50110">
    <property type="entry name" value="RESPONSE_REGULATORY"/>
    <property type="match status" value="1"/>
</dbReference>
<accession>A0A1M6G204</accession>
<evidence type="ECO:0000313" key="11">
    <source>
        <dbReference type="Proteomes" id="UP000184052"/>
    </source>
</evidence>
<evidence type="ECO:0000259" key="8">
    <source>
        <dbReference type="PROSITE" id="PS50110"/>
    </source>
</evidence>
<dbReference type="STRING" id="1121476.SAMN02745751_01628"/>
<dbReference type="GO" id="GO:0000156">
    <property type="term" value="F:phosphorelay response regulator activity"/>
    <property type="evidence" value="ECO:0007669"/>
    <property type="project" value="TreeGrafter"/>
</dbReference>
<dbReference type="PANTHER" id="PTHR48111:SF40">
    <property type="entry name" value="PHOSPHATE REGULON TRANSCRIPTIONAL REGULATORY PROTEIN PHOB"/>
    <property type="match status" value="1"/>
</dbReference>
<dbReference type="SMART" id="SM00862">
    <property type="entry name" value="Trans_reg_C"/>
    <property type="match status" value="1"/>
</dbReference>
<evidence type="ECO:0000256" key="2">
    <source>
        <dbReference type="ARBA" id="ARBA00023012"/>
    </source>
</evidence>
<dbReference type="RefSeq" id="WP_073049082.1">
    <property type="nucleotide sequence ID" value="NZ_FQZL01000009.1"/>
</dbReference>
<dbReference type="GO" id="GO:0006355">
    <property type="term" value="P:regulation of DNA-templated transcription"/>
    <property type="evidence" value="ECO:0007669"/>
    <property type="project" value="InterPro"/>
</dbReference>
<dbReference type="InterPro" id="IPR039420">
    <property type="entry name" value="WalR-like"/>
</dbReference>
<keyword evidence="4 7" id="KW-0238">DNA-binding</keyword>
<name>A0A1M6G204_9FIRM</name>
<keyword evidence="2" id="KW-0902">Two-component regulatory system</keyword>
<evidence type="ECO:0000259" key="9">
    <source>
        <dbReference type="PROSITE" id="PS51755"/>
    </source>
</evidence>
<dbReference type="EMBL" id="FQZL01000009">
    <property type="protein sequence ID" value="SHJ03970.1"/>
    <property type="molecule type" value="Genomic_DNA"/>
</dbReference>
<evidence type="ECO:0000256" key="5">
    <source>
        <dbReference type="ARBA" id="ARBA00023163"/>
    </source>
</evidence>
<evidence type="ECO:0000256" key="3">
    <source>
        <dbReference type="ARBA" id="ARBA00023015"/>
    </source>
</evidence>
<proteinExistence type="predicted"/>
<keyword evidence="1 6" id="KW-0597">Phosphoprotein</keyword>
<dbReference type="SUPFAM" id="SSF52172">
    <property type="entry name" value="CheY-like"/>
    <property type="match status" value="1"/>
</dbReference>
<dbReference type="Pfam" id="PF00486">
    <property type="entry name" value="Trans_reg_C"/>
    <property type="match status" value="1"/>
</dbReference>
<dbReference type="InterPro" id="IPR001867">
    <property type="entry name" value="OmpR/PhoB-type_DNA-bd"/>
</dbReference>
<evidence type="ECO:0000256" key="6">
    <source>
        <dbReference type="PROSITE-ProRule" id="PRU00169"/>
    </source>
</evidence>